<evidence type="ECO:0000313" key="1">
    <source>
        <dbReference type="EMBL" id="GFQ86807.1"/>
    </source>
</evidence>
<sequence length="210" mass="23558">MRPVMGQKATTLVMDVTDMQRSCDKPINKFILSINLAFYNVLTFTGNPTPRPKLKYILSARLRPLLSFSQHFFTTINQKLVRRREPSCLSLSSKEIKADETEKLFNGLSVNTAWGQKALAVLVFVARELDLVPLLKLRFCCVSFIQGNSMRGGKIVNTTKVTGDTAGQFKFQAEQWENEAYSKGKLQTFRGDIFNGQCPAMAQNGAVVRP</sequence>
<keyword evidence="2" id="KW-1185">Reference proteome</keyword>
<evidence type="ECO:0000313" key="2">
    <source>
        <dbReference type="Proteomes" id="UP000887116"/>
    </source>
</evidence>
<organism evidence="1 2">
    <name type="scientific">Trichonephila clavata</name>
    <name type="common">Joro spider</name>
    <name type="synonym">Nephila clavata</name>
    <dbReference type="NCBI Taxonomy" id="2740835"/>
    <lineage>
        <taxon>Eukaryota</taxon>
        <taxon>Metazoa</taxon>
        <taxon>Ecdysozoa</taxon>
        <taxon>Arthropoda</taxon>
        <taxon>Chelicerata</taxon>
        <taxon>Arachnida</taxon>
        <taxon>Araneae</taxon>
        <taxon>Araneomorphae</taxon>
        <taxon>Entelegynae</taxon>
        <taxon>Araneoidea</taxon>
        <taxon>Nephilidae</taxon>
        <taxon>Trichonephila</taxon>
    </lineage>
</organism>
<proteinExistence type="predicted"/>
<name>A0A8X6I3F2_TRICU</name>
<dbReference type="OrthoDB" id="10489645at2759"/>
<gene>
    <name evidence="1" type="ORF">TNCT_131431</name>
</gene>
<accession>A0A8X6I3F2</accession>
<dbReference type="AlphaFoldDB" id="A0A8X6I3F2"/>
<dbReference type="Proteomes" id="UP000887116">
    <property type="component" value="Unassembled WGS sequence"/>
</dbReference>
<dbReference type="EMBL" id="BMAO01033070">
    <property type="protein sequence ID" value="GFQ86807.1"/>
    <property type="molecule type" value="Genomic_DNA"/>
</dbReference>
<comment type="caution">
    <text evidence="1">The sequence shown here is derived from an EMBL/GenBank/DDBJ whole genome shotgun (WGS) entry which is preliminary data.</text>
</comment>
<reference evidence="1" key="1">
    <citation type="submission" date="2020-07" db="EMBL/GenBank/DDBJ databases">
        <title>Multicomponent nature underlies the extraordinary mechanical properties of spider dragline silk.</title>
        <authorList>
            <person name="Kono N."/>
            <person name="Nakamura H."/>
            <person name="Mori M."/>
            <person name="Yoshida Y."/>
            <person name="Ohtoshi R."/>
            <person name="Malay A.D."/>
            <person name="Moran D.A.P."/>
            <person name="Tomita M."/>
            <person name="Numata K."/>
            <person name="Arakawa K."/>
        </authorList>
    </citation>
    <scope>NUCLEOTIDE SEQUENCE</scope>
</reference>
<protein>
    <submittedName>
        <fullName evidence="1">Uncharacterized protein</fullName>
    </submittedName>
</protein>